<evidence type="ECO:0000256" key="3">
    <source>
        <dbReference type="ARBA" id="ARBA00019418"/>
    </source>
</evidence>
<evidence type="ECO:0000313" key="7">
    <source>
        <dbReference type="Proteomes" id="UP001225906"/>
    </source>
</evidence>
<dbReference type="Gene3D" id="1.10.150.250">
    <property type="entry name" value="Flavinator of succinate dehydrogenase"/>
    <property type="match status" value="1"/>
</dbReference>
<keyword evidence="4" id="KW-0963">Cytoplasm</keyword>
<dbReference type="InterPro" id="IPR005631">
    <property type="entry name" value="SDH"/>
</dbReference>
<dbReference type="PANTHER" id="PTHR39585:SF1">
    <property type="entry name" value="FAD ASSEMBLY FACTOR SDHE"/>
    <property type="match status" value="1"/>
</dbReference>
<evidence type="ECO:0000256" key="5">
    <source>
        <dbReference type="ARBA" id="ARBA00023186"/>
    </source>
</evidence>
<sequence>MMNAEILRDAEQRRLAWRCRRGMLELDIVLQRFVSTSFDSLTLAEMTQFDALLELPDTRFWALIQEEPLAVTSAQPFVNIDQQAVLHKLRASRHPAEQENA</sequence>
<dbReference type="SUPFAM" id="SSF109910">
    <property type="entry name" value="YgfY-like"/>
    <property type="match status" value="1"/>
</dbReference>
<evidence type="ECO:0000313" key="6">
    <source>
        <dbReference type="EMBL" id="MDP8568166.1"/>
    </source>
</evidence>
<keyword evidence="5" id="KW-0143">Chaperone</keyword>
<keyword evidence="7" id="KW-1185">Reference proteome</keyword>
<dbReference type="EMBL" id="JAVCAP010000020">
    <property type="protein sequence ID" value="MDP8568166.1"/>
    <property type="molecule type" value="Genomic_DNA"/>
</dbReference>
<proteinExistence type="inferred from homology"/>
<dbReference type="Pfam" id="PF03937">
    <property type="entry name" value="Sdh5"/>
    <property type="match status" value="1"/>
</dbReference>
<dbReference type="Proteomes" id="UP001225906">
    <property type="component" value="Unassembled WGS sequence"/>
</dbReference>
<protein>
    <recommendedName>
        <fullName evidence="3">FAD assembly factor SdhE</fullName>
    </recommendedName>
</protein>
<reference evidence="7" key="1">
    <citation type="journal article" date="2019" name="Int. J. Syst. Evol. Microbiol.">
        <title>The Global Catalogue of Microorganisms (GCM) 10K type strain sequencing project: providing services to taxonomists for standard genome sequencing and annotation.</title>
        <authorList>
            <consortium name="The Broad Institute Genomics Platform"/>
            <consortium name="The Broad Institute Genome Sequencing Center for Infectious Disease"/>
            <person name="Wu L."/>
            <person name="Ma J."/>
        </authorList>
    </citation>
    <scope>NUCLEOTIDE SEQUENCE [LARGE SCALE GENOMIC DNA]</scope>
    <source>
        <strain evidence="7">VKM B-3159</strain>
    </source>
</reference>
<gene>
    <name evidence="6" type="ORF">Q9291_09940</name>
</gene>
<evidence type="ECO:0000256" key="1">
    <source>
        <dbReference type="ARBA" id="ARBA00004496"/>
    </source>
</evidence>
<name>A0ABT9JVL0_9PROT</name>
<comment type="similarity">
    <text evidence="2">Belongs to the SdhE FAD assembly factor family.</text>
</comment>
<dbReference type="InterPro" id="IPR050531">
    <property type="entry name" value="SdhE_FAD_assembly_factor"/>
</dbReference>
<evidence type="ECO:0000256" key="4">
    <source>
        <dbReference type="ARBA" id="ARBA00022490"/>
    </source>
</evidence>
<dbReference type="PANTHER" id="PTHR39585">
    <property type="entry name" value="FAD ASSEMBLY FACTOR SDHE"/>
    <property type="match status" value="1"/>
</dbReference>
<comment type="caution">
    <text evidence="6">The sequence shown here is derived from an EMBL/GenBank/DDBJ whole genome shotgun (WGS) entry which is preliminary data.</text>
</comment>
<dbReference type="InterPro" id="IPR036714">
    <property type="entry name" value="SDH_sf"/>
</dbReference>
<dbReference type="RefSeq" id="WP_306389886.1">
    <property type="nucleotide sequence ID" value="NZ_JAVCAP010000020.1"/>
</dbReference>
<accession>A0ABT9JVL0</accession>
<comment type="subcellular location">
    <subcellularLocation>
        <location evidence="1">Cytoplasm</location>
    </subcellularLocation>
</comment>
<organism evidence="6 7">
    <name type="scientific">Methylophilus aquaticus</name>
    <dbReference type="NCBI Taxonomy" id="1971610"/>
    <lineage>
        <taxon>Bacteria</taxon>
        <taxon>Pseudomonadati</taxon>
        <taxon>Pseudomonadota</taxon>
        <taxon>Betaproteobacteria</taxon>
        <taxon>Nitrosomonadales</taxon>
        <taxon>Methylophilaceae</taxon>
        <taxon>Methylophilus</taxon>
    </lineage>
</organism>
<evidence type="ECO:0000256" key="2">
    <source>
        <dbReference type="ARBA" id="ARBA00008571"/>
    </source>
</evidence>